<dbReference type="EMBL" id="BDSG01000131">
    <property type="protein sequence ID" value="GBL12240.1"/>
    <property type="molecule type" value="Genomic_DNA"/>
</dbReference>
<evidence type="ECO:0000259" key="1">
    <source>
        <dbReference type="Pfam" id="PF00535"/>
    </source>
</evidence>
<reference evidence="2 3" key="1">
    <citation type="journal article" date="2018" name="Front. Microbiol.">
        <title>Adaptation of the Freshwater Bloom-Forming Cyanobacterium Microcystis aeruginosa to Brackish Water Is Driven by Recent Horizontal Transfer of Sucrose Genes.</title>
        <authorList>
            <person name="Tanabe Y."/>
            <person name="Hodoki Y."/>
            <person name="Sano T."/>
            <person name="Tada K."/>
            <person name="Watanabe M.M."/>
        </authorList>
    </citation>
    <scope>NUCLEOTIDE SEQUENCE [LARGE SCALE GENOMIC DNA]</scope>
    <source>
        <strain evidence="2 3">Sj</strain>
    </source>
</reference>
<organism evidence="2 3">
    <name type="scientific">Microcystis aeruginosa Sj</name>
    <dbReference type="NCBI Taxonomy" id="1979544"/>
    <lineage>
        <taxon>Bacteria</taxon>
        <taxon>Bacillati</taxon>
        <taxon>Cyanobacteriota</taxon>
        <taxon>Cyanophyceae</taxon>
        <taxon>Oscillatoriophycideae</taxon>
        <taxon>Chroococcales</taxon>
        <taxon>Microcystaceae</taxon>
        <taxon>Microcystis</taxon>
    </lineage>
</organism>
<dbReference type="Gene3D" id="3.40.50.2000">
    <property type="entry name" value="Glycogen Phosphorylase B"/>
    <property type="match status" value="1"/>
</dbReference>
<dbReference type="PANTHER" id="PTHR43179:SF7">
    <property type="entry name" value="RHAMNOSYLTRANSFERASE WBBL"/>
    <property type="match status" value="1"/>
</dbReference>
<dbReference type="SUPFAM" id="SSF53756">
    <property type="entry name" value="UDP-Glycosyltransferase/glycogen phosphorylase"/>
    <property type="match status" value="1"/>
</dbReference>
<dbReference type="SUPFAM" id="SSF53448">
    <property type="entry name" value="Nucleotide-diphospho-sugar transferases"/>
    <property type="match status" value="1"/>
</dbReference>
<dbReference type="InterPro" id="IPR029044">
    <property type="entry name" value="Nucleotide-diphossugar_trans"/>
</dbReference>
<accession>A0A2Z6V4Y5</accession>
<dbReference type="Pfam" id="PF00535">
    <property type="entry name" value="Glycos_transf_2"/>
    <property type="match status" value="1"/>
</dbReference>
<protein>
    <submittedName>
        <fullName evidence="2">Chondroitin synthase</fullName>
    </submittedName>
</protein>
<dbReference type="InterPro" id="IPR001173">
    <property type="entry name" value="Glyco_trans_2-like"/>
</dbReference>
<gene>
    <name evidence="2" type="primary">kfoC_2</name>
    <name evidence="2" type="ORF">MSj_03754</name>
</gene>
<name>A0A2Z6V4Y5_MICAE</name>
<evidence type="ECO:0000313" key="2">
    <source>
        <dbReference type="EMBL" id="GBL12240.1"/>
    </source>
</evidence>
<proteinExistence type="predicted"/>
<sequence length="1005" mass="113144">MKMNDQTRENEQIVERTDLQFHQSKLLEKQQKLERLYLNDTLKRSYLSPVRPFRQILKIVYWTITFQIADRLKRRQIAHLIGRSGLFDTGYYYRQNPEVEALGIDPLGHYLDVGAASGRNPHPLFDTEYYLKTCPEAADSGMNPLAHYITLGSLSGRNPHPLFDTEYYLKTCPEAADSGMSPLAHYITLGSLSGRNPHPLFDTEYYLKTCPEAADSGMSPLAHYITLGSLSGRNPHPLFDTGYYRKICPEVVSSATDPLVHYLTIGSEAGYNPHPLFDVGYYRKNYPEVIASGIDPLLHCLESGIENTPYSSLLADRLSSVVAATIDTLTQTELSIPLDREARTISFPVIENPKVSIIIPVYNQIHYTLRCLKGLALQITDLSFEVIVVDDSSNDTTSEILALIEGLLYLRNPENYGFLNSCNLAARQAKGDYLIFLNNDTVPFQDWLSEIIDPFSRQEKVGLVGSMLIYPNGTLQEAGGLIWRDGSGCNYGRNGDPEACEYNFVRETDYCSGASLALPSELWRQLQGFDPLFSPAYYEDTDLAFRVRKAGYKVIYTCFSKIIHFEGISSGTDLSKGVKRYQAVNKPKFLKRWETTLREHAEAPDWRDLPNRDHRVPRKLLMLDVTAPTPDRDSGSGDIFNFMKVAREADWAVTFIADNFLHEGDSPYIKNLQRIGIECIYRPYINSIEEYIELQGNKFDIIVLSRVDVASLYIDVVRRYAPNAKLIFNTVDLHFLRQSRGAAVLEKLDSFDEVARTFRDEIRAIAICERTIVVSQEEAELIKKIFPPARLSVIPIIRELPKTIQKIDFDDRCNIGFIGQFAHFPNRDAISFFITSIFPRISQKIPDCRLIIAGSNIPENIAKFASDRIVIKGYIADLHELFGSVRLSIAPLRFGAGMKGKIVSSLLYGVPVVATSIAVEGMGMTQGKEVLVADDPEEFARSIIDVYNSRPKWEALSAKGLEFATERFSLDVVGQKIRTTLAEVLAGLPSETQTDKEGASRLTNS</sequence>
<dbReference type="PANTHER" id="PTHR43179">
    <property type="entry name" value="RHAMNOSYLTRANSFERASE WBBL"/>
    <property type="match status" value="1"/>
</dbReference>
<dbReference type="CDD" id="cd04186">
    <property type="entry name" value="GT_2_like_c"/>
    <property type="match status" value="1"/>
</dbReference>
<dbReference type="Gene3D" id="3.90.550.10">
    <property type="entry name" value="Spore Coat Polysaccharide Biosynthesis Protein SpsA, Chain A"/>
    <property type="match status" value="1"/>
</dbReference>
<dbReference type="AlphaFoldDB" id="A0A2Z6V4Y5"/>
<dbReference type="Pfam" id="PF13692">
    <property type="entry name" value="Glyco_trans_1_4"/>
    <property type="match status" value="1"/>
</dbReference>
<evidence type="ECO:0000313" key="3">
    <source>
        <dbReference type="Proteomes" id="UP000248272"/>
    </source>
</evidence>
<comment type="caution">
    <text evidence="2">The sequence shown here is derived from an EMBL/GenBank/DDBJ whole genome shotgun (WGS) entry which is preliminary data.</text>
</comment>
<feature type="domain" description="Glycosyltransferase 2-like" evidence="1">
    <location>
        <begin position="356"/>
        <end position="476"/>
    </location>
</feature>
<dbReference type="CDD" id="cd03801">
    <property type="entry name" value="GT4_PimA-like"/>
    <property type="match status" value="1"/>
</dbReference>
<dbReference type="Proteomes" id="UP000248272">
    <property type="component" value="Unassembled WGS sequence"/>
</dbReference>